<dbReference type="InterPro" id="IPR011009">
    <property type="entry name" value="Kinase-like_dom_sf"/>
</dbReference>
<dbReference type="Proteomes" id="UP001642405">
    <property type="component" value="Unassembled WGS sequence"/>
</dbReference>
<evidence type="ECO:0000313" key="3">
    <source>
        <dbReference type="Proteomes" id="UP001642405"/>
    </source>
</evidence>
<dbReference type="PROSITE" id="PS50011">
    <property type="entry name" value="PROTEIN_KINASE_DOM"/>
    <property type="match status" value="1"/>
</dbReference>
<proteinExistence type="predicted"/>
<dbReference type="Gene3D" id="1.10.510.10">
    <property type="entry name" value="Transferase(Phosphotransferase) domain 1"/>
    <property type="match status" value="1"/>
</dbReference>
<dbReference type="InterPro" id="IPR000719">
    <property type="entry name" value="Prot_kinase_dom"/>
</dbReference>
<feature type="domain" description="Protein kinase" evidence="1">
    <location>
        <begin position="14"/>
        <end position="160"/>
    </location>
</feature>
<evidence type="ECO:0000259" key="1">
    <source>
        <dbReference type="PROSITE" id="PS50011"/>
    </source>
</evidence>
<dbReference type="SUPFAM" id="SSF56112">
    <property type="entry name" value="Protein kinase-like (PK-like)"/>
    <property type="match status" value="1"/>
</dbReference>
<gene>
    <name evidence="2" type="ORF">SCUCBS95973_006064</name>
</gene>
<organism evidence="2 3">
    <name type="scientific">Sporothrix curviconia</name>
    <dbReference type="NCBI Taxonomy" id="1260050"/>
    <lineage>
        <taxon>Eukaryota</taxon>
        <taxon>Fungi</taxon>
        <taxon>Dikarya</taxon>
        <taxon>Ascomycota</taxon>
        <taxon>Pezizomycotina</taxon>
        <taxon>Sordariomycetes</taxon>
        <taxon>Sordariomycetidae</taxon>
        <taxon>Ophiostomatales</taxon>
        <taxon>Ophiostomataceae</taxon>
        <taxon>Sporothrix</taxon>
    </lineage>
</organism>
<reference evidence="2 3" key="1">
    <citation type="submission" date="2024-01" db="EMBL/GenBank/DDBJ databases">
        <authorList>
            <person name="Allen C."/>
            <person name="Tagirdzhanova G."/>
        </authorList>
    </citation>
    <scope>NUCLEOTIDE SEQUENCE [LARGE SCALE GENOMIC DNA]</scope>
</reference>
<accession>A0ABP0C207</accession>
<dbReference type="EMBL" id="CAWUHB010000034">
    <property type="protein sequence ID" value="CAK7226027.1"/>
    <property type="molecule type" value="Genomic_DNA"/>
</dbReference>
<evidence type="ECO:0000313" key="2">
    <source>
        <dbReference type="EMBL" id="CAK7226027.1"/>
    </source>
</evidence>
<keyword evidence="3" id="KW-1185">Reference proteome</keyword>
<comment type="caution">
    <text evidence="2">The sequence shown here is derived from an EMBL/GenBank/DDBJ whole genome shotgun (WGS) entry which is preliminary data.</text>
</comment>
<name>A0ABP0C207_9PEZI</name>
<protein>
    <recommendedName>
        <fullName evidence="1">Protein kinase domain-containing protein</fullName>
    </recommendedName>
</protein>
<sequence>MPTPPKKYNMVWTPFREGTLGGGRDGIVLRGPPGVVVKIPRRFQDDSEEKGYRDTPDVKYFEHERAMLELMQKRPPHPNIIQALMSADDGICYPYMQDNLELFLDRGVLASDDQASVWVAQIASAAAWLESMDLFHGDLRPPNIRQPRSCQDLRLWQHGA</sequence>